<accession>W7JT00</accession>
<feature type="non-terminal residue" evidence="1">
    <location>
        <position position="232"/>
    </location>
</feature>
<dbReference type="EMBL" id="KE124462">
    <property type="protein sequence ID" value="EWC77999.1"/>
    <property type="molecule type" value="Genomic_DNA"/>
</dbReference>
<dbReference type="AlphaFoldDB" id="W7JT00"/>
<evidence type="ECO:0000313" key="2">
    <source>
        <dbReference type="Proteomes" id="UP000030697"/>
    </source>
</evidence>
<name>W7JT00_PLAFA</name>
<sequence length="232" mass="24150">MDKIVTLDTDIQSDAIPACVCEKSLADKVEKGCLRCGYGLGTVAPTVGLIGSVAVNAWKAAELVTAKKLAAEAGAAAGLKAGDALGMKIVTEGLRTLGVEDVCPEIFKSILKISHYSKVKDFAGAIFEKKSQACSAGNLSRANRAMCETFDIEFGLMDAVTHSPIGAPGKGRIVQKINELAEGATQAAETEAARVTATEKLAIETAQKGAIEAASMQLYTTIAYSILAILII</sequence>
<dbReference type="Proteomes" id="UP000030697">
    <property type="component" value="Unassembled WGS sequence"/>
</dbReference>
<reference evidence="1 2" key="1">
    <citation type="submission" date="2013-02" db="EMBL/GenBank/DDBJ databases">
        <title>The Genome Sequence of Plasmodium falciparum UGT5.1.</title>
        <authorList>
            <consortium name="The Broad Institute Genome Sequencing Platform"/>
            <consortium name="The Broad Institute Genome Sequencing Center for Infectious Disease"/>
            <person name="Neafsey D."/>
            <person name="Cheeseman I."/>
            <person name="Volkman S."/>
            <person name="Adams J."/>
            <person name="Walker B."/>
            <person name="Young S.K."/>
            <person name="Zeng Q."/>
            <person name="Gargeya S."/>
            <person name="Fitzgerald M."/>
            <person name="Haas B."/>
            <person name="Abouelleil A."/>
            <person name="Alvarado L."/>
            <person name="Arachchi H.M."/>
            <person name="Berlin A.M."/>
            <person name="Chapman S.B."/>
            <person name="Dewar J."/>
            <person name="Goldberg J."/>
            <person name="Griggs A."/>
            <person name="Gujja S."/>
            <person name="Hansen M."/>
            <person name="Howarth C."/>
            <person name="Imamovic A."/>
            <person name="Larimer J."/>
            <person name="McCowan C."/>
            <person name="Murphy C."/>
            <person name="Neiman D."/>
            <person name="Pearson M."/>
            <person name="Priest M."/>
            <person name="Roberts A."/>
            <person name="Saif S."/>
            <person name="Shea T."/>
            <person name="Sisk P."/>
            <person name="Sykes S."/>
            <person name="Wortman J."/>
            <person name="Nusbaum C."/>
            <person name="Birren B."/>
        </authorList>
    </citation>
    <scope>NUCLEOTIDE SEQUENCE [LARGE SCALE GENOMIC DNA]</scope>
    <source>
        <strain evidence="1 2">UGT5.1</strain>
    </source>
</reference>
<gene>
    <name evidence="1" type="ORF">C923_01327</name>
</gene>
<dbReference type="Pfam" id="PF02009">
    <property type="entry name" value="RIFIN"/>
    <property type="match status" value="1"/>
</dbReference>
<evidence type="ECO:0000313" key="1">
    <source>
        <dbReference type="EMBL" id="EWC77999.1"/>
    </source>
</evidence>
<dbReference type="OrthoDB" id="10506281at2759"/>
<dbReference type="InterPro" id="IPR006373">
    <property type="entry name" value="VSA_Rifin"/>
</dbReference>
<proteinExistence type="predicted"/>
<protein>
    <submittedName>
        <fullName evidence="1">Surface antigen</fullName>
    </submittedName>
</protein>
<organism evidence="1 2">
    <name type="scientific">Plasmodium falciparum UGT5.1</name>
    <dbReference type="NCBI Taxonomy" id="1237627"/>
    <lineage>
        <taxon>Eukaryota</taxon>
        <taxon>Sar</taxon>
        <taxon>Alveolata</taxon>
        <taxon>Apicomplexa</taxon>
        <taxon>Aconoidasida</taxon>
        <taxon>Haemosporida</taxon>
        <taxon>Plasmodiidae</taxon>
        <taxon>Plasmodium</taxon>
        <taxon>Plasmodium (Laverania)</taxon>
    </lineage>
</organism>